<dbReference type="InterPro" id="IPR010093">
    <property type="entry name" value="SinI_DNA-bd"/>
</dbReference>
<dbReference type="InterPro" id="IPR041657">
    <property type="entry name" value="HTH_17"/>
</dbReference>
<gene>
    <name evidence="2" type="ORF">L0P92_19665</name>
</gene>
<evidence type="ECO:0000259" key="1">
    <source>
        <dbReference type="Pfam" id="PF12728"/>
    </source>
</evidence>
<dbReference type="NCBIfam" id="TIGR01764">
    <property type="entry name" value="excise"/>
    <property type="match status" value="1"/>
</dbReference>
<evidence type="ECO:0000313" key="3">
    <source>
        <dbReference type="Proteomes" id="UP001139384"/>
    </source>
</evidence>
<reference evidence="2" key="1">
    <citation type="submission" date="2022-01" db="EMBL/GenBank/DDBJ databases">
        <title>Draft Genome Sequences of Seven Type Strains of the Genus Streptomyces.</title>
        <authorList>
            <person name="Aziz S."/>
            <person name="Coretto E."/>
            <person name="Chronakova A."/>
            <person name="Sproer C."/>
            <person name="Huber K."/>
            <person name="Nouioui I."/>
            <person name="Gross H."/>
        </authorList>
    </citation>
    <scope>NUCLEOTIDE SEQUENCE</scope>
    <source>
        <strain evidence="2">DSM 103493</strain>
    </source>
</reference>
<dbReference type="RefSeq" id="WP_234764104.1">
    <property type="nucleotide sequence ID" value="NZ_JAKEIP010000075.1"/>
</dbReference>
<organism evidence="2 3">
    <name type="scientific">Streptomyces muensis</name>
    <dbReference type="NCBI Taxonomy" id="1077944"/>
    <lineage>
        <taxon>Bacteria</taxon>
        <taxon>Bacillati</taxon>
        <taxon>Actinomycetota</taxon>
        <taxon>Actinomycetes</taxon>
        <taxon>Kitasatosporales</taxon>
        <taxon>Streptomycetaceae</taxon>
        <taxon>Streptomyces</taxon>
    </lineage>
</organism>
<evidence type="ECO:0000313" key="2">
    <source>
        <dbReference type="EMBL" id="MCF1595779.1"/>
    </source>
</evidence>
<keyword evidence="3" id="KW-1185">Reference proteome</keyword>
<accession>A0A9X1TMK1</accession>
<name>A0A9X1TMK1_STRM4</name>
<dbReference type="GO" id="GO:0003677">
    <property type="term" value="F:DNA binding"/>
    <property type="evidence" value="ECO:0007669"/>
    <property type="project" value="InterPro"/>
</dbReference>
<proteinExistence type="predicted"/>
<dbReference type="Pfam" id="PF12728">
    <property type="entry name" value="HTH_17"/>
    <property type="match status" value="1"/>
</dbReference>
<dbReference type="AlphaFoldDB" id="A0A9X1TMK1"/>
<feature type="domain" description="Helix-turn-helix" evidence="1">
    <location>
        <begin position="40"/>
        <end position="88"/>
    </location>
</feature>
<dbReference type="InterPro" id="IPR009061">
    <property type="entry name" value="DNA-bd_dom_put_sf"/>
</dbReference>
<sequence>MSQPALPISQIARLLDVPEDALRTLMAERRTAGDTTLVALTVAEAARRIGIGRTKLYEYISSGEIRSVKIGSLRRIPAEAVGEFLARRFRASDFDAAA</sequence>
<dbReference type="SUPFAM" id="SSF46955">
    <property type="entry name" value="Putative DNA-binding domain"/>
    <property type="match status" value="1"/>
</dbReference>
<dbReference type="EMBL" id="JAKEIP010000075">
    <property type="protein sequence ID" value="MCF1595779.1"/>
    <property type="molecule type" value="Genomic_DNA"/>
</dbReference>
<dbReference type="Proteomes" id="UP001139384">
    <property type="component" value="Unassembled WGS sequence"/>
</dbReference>
<comment type="caution">
    <text evidence="2">The sequence shown here is derived from an EMBL/GenBank/DDBJ whole genome shotgun (WGS) entry which is preliminary data.</text>
</comment>
<protein>
    <submittedName>
        <fullName evidence="2">Helix-turn-helix domain-containing protein</fullName>
    </submittedName>
</protein>